<name>A0A2S5CQ88_9GAMM</name>
<evidence type="ECO:0000313" key="2">
    <source>
        <dbReference type="Proteomes" id="UP000237423"/>
    </source>
</evidence>
<protein>
    <submittedName>
        <fullName evidence="1">Uncharacterized protein</fullName>
    </submittedName>
</protein>
<dbReference type="Proteomes" id="UP000237423">
    <property type="component" value="Unassembled WGS sequence"/>
</dbReference>
<reference evidence="1 2" key="1">
    <citation type="submission" date="2017-11" db="EMBL/GenBank/DDBJ databases">
        <title>Draft Genome Sequence of Methylobacter psychrotolerans Sph1T, an Obligate Methanotroph from Low-Temperature Environments.</title>
        <authorList>
            <person name="Oshkin I.Y."/>
            <person name="Miroshnikov K."/>
            <person name="Belova S.E."/>
            <person name="Korzhenkov A."/>
            <person name="Toshchakov S.V."/>
            <person name="Dedysh S.N."/>
        </authorList>
    </citation>
    <scope>NUCLEOTIDE SEQUENCE [LARGE SCALE GENOMIC DNA]</scope>
    <source>
        <strain evidence="1 2">Sph1</strain>
    </source>
</reference>
<proteinExistence type="predicted"/>
<organism evidence="1 2">
    <name type="scientific">Methylovulum psychrotolerans</name>
    <dbReference type="NCBI Taxonomy" id="1704499"/>
    <lineage>
        <taxon>Bacteria</taxon>
        <taxon>Pseudomonadati</taxon>
        <taxon>Pseudomonadota</taxon>
        <taxon>Gammaproteobacteria</taxon>
        <taxon>Methylococcales</taxon>
        <taxon>Methylococcaceae</taxon>
        <taxon>Methylovulum</taxon>
    </lineage>
</organism>
<dbReference type="AlphaFoldDB" id="A0A2S5CQ88"/>
<dbReference type="RefSeq" id="WP_103973863.1">
    <property type="nucleotide sequence ID" value="NZ_PGFZ01000002.1"/>
</dbReference>
<gene>
    <name evidence="1" type="ORF">AADEFJLK_01596</name>
</gene>
<accession>A0A2S5CQ88</accession>
<comment type="caution">
    <text evidence="1">The sequence shown here is derived from an EMBL/GenBank/DDBJ whole genome shotgun (WGS) entry which is preliminary data.</text>
</comment>
<dbReference type="EMBL" id="PGFZ01000002">
    <property type="protein sequence ID" value="POZ52980.1"/>
    <property type="molecule type" value="Genomic_DNA"/>
</dbReference>
<dbReference type="Gene3D" id="1.10.238.160">
    <property type="match status" value="1"/>
</dbReference>
<sequence length="84" mass="9312">MKPKSRPTRQLPEIGFLRLDQIVRPPNSTEAALLPVCRATFLKMVKKGQAPAPVKYGSSSLWRVEDIKNLIGEIGGDNCRVAHD</sequence>
<evidence type="ECO:0000313" key="1">
    <source>
        <dbReference type="EMBL" id="POZ52980.1"/>
    </source>
</evidence>